<proteinExistence type="inferred from homology"/>
<evidence type="ECO:0000256" key="1">
    <source>
        <dbReference type="ARBA" id="ARBA00011955"/>
    </source>
</evidence>
<evidence type="ECO:0000256" key="4">
    <source>
        <dbReference type="ARBA" id="ARBA00022679"/>
    </source>
</evidence>
<keyword evidence="4 10" id="KW-0808">Transferase</keyword>
<evidence type="ECO:0000256" key="10">
    <source>
        <dbReference type="PIRNR" id="PIRNR006268"/>
    </source>
</evidence>
<comment type="cofactor">
    <cofactor evidence="11">
        <name>Mg(2+)</name>
        <dbReference type="ChEBI" id="CHEBI:18420"/>
    </cofactor>
    <cofactor evidence="11">
        <name>Mn(2+)</name>
        <dbReference type="ChEBI" id="CHEBI:29035"/>
    </cofactor>
    <text evidence="11">Magnesium. Can also use manganese.</text>
</comment>
<keyword evidence="7 10" id="KW-0460">Magnesium</keyword>
<keyword evidence="5 10" id="KW-0479">Metal-binding</keyword>
<dbReference type="AlphaFoldDB" id="G2EBT7"/>
<dbReference type="GO" id="GO:0046872">
    <property type="term" value="F:metal ion binding"/>
    <property type="evidence" value="ECO:0007669"/>
    <property type="project" value="UniProtKB-UniRule"/>
</dbReference>
<feature type="binding site" evidence="11">
    <location>
        <position position="180"/>
    </location>
    <ligand>
        <name>Mg(2+)</name>
        <dbReference type="ChEBI" id="CHEBI:18420"/>
    </ligand>
</feature>
<protein>
    <recommendedName>
        <fullName evidence="2 10">FAD:protein FMN transferase</fullName>
        <ecNumber evidence="1 10">2.7.1.180</ecNumber>
    </recommendedName>
    <alternativeName>
        <fullName evidence="8 10">Flavin transferase</fullName>
    </alternativeName>
</protein>
<dbReference type="PATRIC" id="fig|1046627.3.peg.996"/>
<evidence type="ECO:0000313" key="13">
    <source>
        <dbReference type="Proteomes" id="UP000003730"/>
    </source>
</evidence>
<dbReference type="Proteomes" id="UP000003730">
    <property type="component" value="Unassembled WGS sequence"/>
</dbReference>
<sequence length="345" mass="38210">MIQKFAELFIKSNPGSITCLNVAKTLCVFLIFISFSCKQEPTNTKLSGSVFGTTYSVIYDSEVNYEKQFDSLFAVINKSMSTYIPDSDISKLNRNEAVSVDAHFLHVFNASNEIYHATDGAFDPTIGAVVNAWDFGPEGKIIALDSVKIDSLMQGVGFSKISAKNNTITKPKSTFIDFNAIAKGYGVDVIGVFLESKNVNNYLVEIGGEIRTRGKNEEKQSDWKVGVELPNYDGEQSILNAISLHDESMATSGTYRKFKVDENGNRYSHIIDAKTGYPSKTNLLSISVLAKDCMTADAYATAFKAMGLDHTKEFLKSHTEIKVFLIFENDDKEFETLAINGFPEE</sequence>
<evidence type="ECO:0000256" key="7">
    <source>
        <dbReference type="ARBA" id="ARBA00022842"/>
    </source>
</evidence>
<name>G2EBT7_9FLAO</name>
<dbReference type="RefSeq" id="WP_083823827.1">
    <property type="nucleotide sequence ID" value="NZ_AFXZ01000012.1"/>
</dbReference>
<dbReference type="eggNOG" id="COG1477">
    <property type="taxonomic scope" value="Bacteria"/>
</dbReference>
<comment type="similarity">
    <text evidence="10">Belongs to the ApbE family.</text>
</comment>
<evidence type="ECO:0000256" key="3">
    <source>
        <dbReference type="ARBA" id="ARBA00022630"/>
    </source>
</evidence>
<dbReference type="PIRSF" id="PIRSF006268">
    <property type="entry name" value="ApbE"/>
    <property type="match status" value="1"/>
</dbReference>
<gene>
    <name evidence="12" type="ORF">BZARG_966</name>
</gene>
<dbReference type="Gene3D" id="3.10.520.10">
    <property type="entry name" value="ApbE-like domains"/>
    <property type="match status" value="1"/>
</dbReference>
<dbReference type="InterPro" id="IPR024932">
    <property type="entry name" value="ApbE"/>
</dbReference>
<evidence type="ECO:0000313" key="12">
    <source>
        <dbReference type="EMBL" id="EGV44087.2"/>
    </source>
</evidence>
<evidence type="ECO:0000256" key="2">
    <source>
        <dbReference type="ARBA" id="ARBA00016337"/>
    </source>
</evidence>
<dbReference type="InterPro" id="IPR003374">
    <property type="entry name" value="ApbE-like_sf"/>
</dbReference>
<dbReference type="EC" id="2.7.1.180" evidence="1 10"/>
<dbReference type="PANTHER" id="PTHR30040:SF2">
    <property type="entry name" value="FAD:PROTEIN FMN TRANSFERASE"/>
    <property type="match status" value="1"/>
</dbReference>
<keyword evidence="6 10" id="KW-0274">FAD</keyword>
<evidence type="ECO:0000256" key="11">
    <source>
        <dbReference type="PIRSR" id="PIRSR006268-2"/>
    </source>
</evidence>
<dbReference type="GO" id="GO:0016740">
    <property type="term" value="F:transferase activity"/>
    <property type="evidence" value="ECO:0007669"/>
    <property type="project" value="UniProtKB-UniRule"/>
</dbReference>
<comment type="caution">
    <text evidence="12">The sequence shown here is derived from an EMBL/GenBank/DDBJ whole genome shotgun (WGS) entry which is preliminary data.</text>
</comment>
<dbReference type="PANTHER" id="PTHR30040">
    <property type="entry name" value="THIAMINE BIOSYNTHESIS LIPOPROTEIN APBE"/>
    <property type="match status" value="1"/>
</dbReference>
<evidence type="ECO:0000256" key="8">
    <source>
        <dbReference type="ARBA" id="ARBA00031306"/>
    </source>
</evidence>
<evidence type="ECO:0000256" key="9">
    <source>
        <dbReference type="ARBA" id="ARBA00048540"/>
    </source>
</evidence>
<accession>G2EBT7</accession>
<keyword evidence="13" id="KW-1185">Reference proteome</keyword>
<dbReference type="OrthoDB" id="9778595at2"/>
<dbReference type="SUPFAM" id="SSF143631">
    <property type="entry name" value="ApbE-like"/>
    <property type="match status" value="1"/>
</dbReference>
<feature type="binding site" evidence="11">
    <location>
        <position position="301"/>
    </location>
    <ligand>
        <name>Mg(2+)</name>
        <dbReference type="ChEBI" id="CHEBI:18420"/>
    </ligand>
</feature>
<keyword evidence="3 10" id="KW-0285">Flavoprotein</keyword>
<dbReference type="EMBL" id="AFXZ01000012">
    <property type="protein sequence ID" value="EGV44087.2"/>
    <property type="molecule type" value="Genomic_DNA"/>
</dbReference>
<evidence type="ECO:0000256" key="6">
    <source>
        <dbReference type="ARBA" id="ARBA00022827"/>
    </source>
</evidence>
<comment type="catalytic activity">
    <reaction evidence="9 10">
        <text>L-threonyl-[protein] + FAD = FMN-L-threonyl-[protein] + AMP + H(+)</text>
        <dbReference type="Rhea" id="RHEA:36847"/>
        <dbReference type="Rhea" id="RHEA-COMP:11060"/>
        <dbReference type="Rhea" id="RHEA-COMP:11061"/>
        <dbReference type="ChEBI" id="CHEBI:15378"/>
        <dbReference type="ChEBI" id="CHEBI:30013"/>
        <dbReference type="ChEBI" id="CHEBI:57692"/>
        <dbReference type="ChEBI" id="CHEBI:74257"/>
        <dbReference type="ChEBI" id="CHEBI:456215"/>
        <dbReference type="EC" id="2.7.1.180"/>
    </reaction>
</comment>
<evidence type="ECO:0000256" key="5">
    <source>
        <dbReference type="ARBA" id="ARBA00022723"/>
    </source>
</evidence>
<dbReference type="STRING" id="1046627.BZARG_966"/>
<organism evidence="12 13">
    <name type="scientific">Bizionia argentinensis JUB59</name>
    <dbReference type="NCBI Taxonomy" id="1046627"/>
    <lineage>
        <taxon>Bacteria</taxon>
        <taxon>Pseudomonadati</taxon>
        <taxon>Bacteroidota</taxon>
        <taxon>Flavobacteriia</taxon>
        <taxon>Flavobacteriales</taxon>
        <taxon>Flavobacteriaceae</taxon>
        <taxon>Bizionia</taxon>
    </lineage>
</organism>
<dbReference type="Pfam" id="PF02424">
    <property type="entry name" value="ApbE"/>
    <property type="match status" value="1"/>
</dbReference>
<feature type="binding site" evidence="11">
    <location>
        <position position="297"/>
    </location>
    <ligand>
        <name>Mg(2+)</name>
        <dbReference type="ChEBI" id="CHEBI:18420"/>
    </ligand>
</feature>
<reference evidence="12 13" key="1">
    <citation type="journal article" date="2008" name="Int. J. Syst. Evol. Microbiol.">
        <title>Bizionia argentinensis sp. nov., isolated from surface marine water in Antarctica.</title>
        <authorList>
            <person name="Bercovich A."/>
            <person name="Vazquez S.C."/>
            <person name="Yankilevich P."/>
            <person name="Coria S.H."/>
            <person name="Foti M."/>
            <person name="Hernandez E."/>
            <person name="Vidal A."/>
            <person name="Ruberto L."/>
            <person name="Melo C."/>
            <person name="Marenssi S."/>
            <person name="Criscuolo M."/>
            <person name="Memoli M."/>
            <person name="Arguelles M."/>
            <person name="Mac Cormack W.P."/>
        </authorList>
    </citation>
    <scope>NUCLEOTIDE SEQUENCE [LARGE SCALE GENOMIC DNA]</scope>
    <source>
        <strain evidence="12 13">JUB59</strain>
    </source>
</reference>